<sequence>MMITAISSYTAYTSQLPSNRGAEAANVDERDRAQRNSTPADATSSQSSSQSSTQNDTGSGLRGEKRVNGTQRSSDVDQQLIDELAVRDREVRAHEQAHQAAGGGLAGSASFTYERGPNGKQYAVGGEVSIAAPVSSDDPQADLEKAQIILRAALAPADPSGQDLKVAAAARALATNAQVGLATQGSEESENSANRQEAASERQSDVEVAQQAESVQPRTSELQQELPLASGDANTESQVEEFSPSVIERYEQRQAESEERRAALEEEQRAHEQRAEQLAEYQQEMAQIQQRLAEINKKFANAGALDIPYPVGSFINDQA</sequence>
<dbReference type="OrthoDB" id="9812722at2"/>
<feature type="compositionally biased region" description="Polar residues" evidence="1">
    <location>
        <begin position="181"/>
        <end position="197"/>
    </location>
</feature>
<organism evidence="2 3">
    <name type="scientific">Marinobacterium lacunae</name>
    <dbReference type="NCBI Taxonomy" id="1232683"/>
    <lineage>
        <taxon>Bacteria</taxon>
        <taxon>Pseudomonadati</taxon>
        <taxon>Pseudomonadota</taxon>
        <taxon>Gammaproteobacteria</taxon>
        <taxon>Oceanospirillales</taxon>
        <taxon>Oceanospirillaceae</taxon>
        <taxon>Marinobacterium</taxon>
    </lineage>
</organism>
<reference evidence="2 3" key="1">
    <citation type="submission" date="2014-04" db="EMBL/GenBank/DDBJ databases">
        <title>Marinobacterium kochiensis sp. nov., isolated from sediment sample collected from Kochi backwaters in Kerala, India.</title>
        <authorList>
            <person name="Singh A."/>
            <person name="Pinnaka A.K."/>
        </authorList>
    </citation>
    <scope>NUCLEOTIDE SEQUENCE [LARGE SCALE GENOMIC DNA]</scope>
    <source>
        <strain evidence="2 3">AK27</strain>
    </source>
</reference>
<evidence type="ECO:0000313" key="2">
    <source>
        <dbReference type="EMBL" id="KEA65462.1"/>
    </source>
</evidence>
<dbReference type="STRING" id="1232683.ADIMK_0419"/>
<keyword evidence="3" id="KW-1185">Reference proteome</keyword>
<protein>
    <submittedName>
        <fullName evidence="2">SrpA-related protein</fullName>
    </submittedName>
</protein>
<evidence type="ECO:0000256" key="1">
    <source>
        <dbReference type="SAM" id="MobiDB-lite"/>
    </source>
</evidence>
<dbReference type="PATRIC" id="fig|1232683.4.peg.413"/>
<feature type="compositionally biased region" description="Polar residues" evidence="1">
    <location>
        <begin position="68"/>
        <end position="77"/>
    </location>
</feature>
<gene>
    <name evidence="2" type="ORF">ADIMK_0419</name>
</gene>
<accession>A0A081G3V7</accession>
<comment type="caution">
    <text evidence="2">The sequence shown here is derived from an EMBL/GenBank/DDBJ whole genome shotgun (WGS) entry which is preliminary data.</text>
</comment>
<dbReference type="AlphaFoldDB" id="A0A081G3V7"/>
<feature type="region of interest" description="Disordered" evidence="1">
    <location>
        <begin position="180"/>
        <end position="278"/>
    </location>
</feature>
<feature type="region of interest" description="Disordered" evidence="1">
    <location>
        <begin position="1"/>
        <end position="79"/>
    </location>
</feature>
<dbReference type="EMBL" id="JMQN01000011">
    <property type="protein sequence ID" value="KEA65462.1"/>
    <property type="molecule type" value="Genomic_DNA"/>
</dbReference>
<proteinExistence type="predicted"/>
<dbReference type="Proteomes" id="UP000028252">
    <property type="component" value="Unassembled WGS sequence"/>
</dbReference>
<feature type="compositionally biased region" description="Basic and acidic residues" evidence="1">
    <location>
        <begin position="248"/>
        <end position="277"/>
    </location>
</feature>
<evidence type="ECO:0000313" key="3">
    <source>
        <dbReference type="Proteomes" id="UP000028252"/>
    </source>
</evidence>
<feature type="compositionally biased region" description="Low complexity" evidence="1">
    <location>
        <begin position="43"/>
        <end position="54"/>
    </location>
</feature>
<dbReference type="Pfam" id="PF12118">
    <property type="entry name" value="SprA-related"/>
    <property type="match status" value="1"/>
</dbReference>
<name>A0A081G3V7_9GAMM</name>
<dbReference type="InterPro" id="IPR021973">
    <property type="entry name" value="SprA-related"/>
</dbReference>
<dbReference type="eggNOG" id="COG3064">
    <property type="taxonomic scope" value="Bacteria"/>
</dbReference>
<feature type="compositionally biased region" description="Polar residues" evidence="1">
    <location>
        <begin position="1"/>
        <end position="18"/>
    </location>
</feature>
<feature type="compositionally biased region" description="Polar residues" evidence="1">
    <location>
        <begin position="211"/>
        <end position="223"/>
    </location>
</feature>